<dbReference type="PROSITE" id="PS51257">
    <property type="entry name" value="PROKAR_LIPOPROTEIN"/>
    <property type="match status" value="1"/>
</dbReference>
<dbReference type="Proteomes" id="UP000034156">
    <property type="component" value="Chromosome"/>
</dbReference>
<protein>
    <recommendedName>
        <fullName evidence="6">Lipoprotein</fullName>
    </recommendedName>
</protein>
<evidence type="ECO:0000313" key="3">
    <source>
        <dbReference type="EMBL" id="TYP91576.1"/>
    </source>
</evidence>
<organism evidence="2 4">
    <name type="scientific">Nitrosomonas communis</name>
    <dbReference type="NCBI Taxonomy" id="44574"/>
    <lineage>
        <taxon>Bacteria</taxon>
        <taxon>Pseudomonadati</taxon>
        <taxon>Pseudomonadota</taxon>
        <taxon>Betaproteobacteria</taxon>
        <taxon>Nitrosomonadales</taxon>
        <taxon>Nitrosomonadaceae</taxon>
        <taxon>Nitrosomonas</taxon>
    </lineage>
</organism>
<gene>
    <name evidence="2" type="ORF">AAW31_09365</name>
    <name evidence="3" type="ORF">BCL69_10084</name>
</gene>
<keyword evidence="4" id="KW-1185">Reference proteome</keyword>
<reference evidence="4" key="1">
    <citation type="submission" date="2015-05" db="EMBL/GenBank/DDBJ databases">
        <title>Draft genome of Nitrosomonas communis strain Nm2.</title>
        <authorList>
            <person name="Kozlowski J.A."/>
            <person name="Kits K.D."/>
            <person name="Stein L.Y."/>
        </authorList>
    </citation>
    <scope>NUCLEOTIDE SEQUENCE [LARGE SCALE GENOMIC DNA]</scope>
    <source>
        <strain evidence="4">Nm2</strain>
    </source>
</reference>
<reference evidence="3 5" key="3">
    <citation type="submission" date="2019-07" db="EMBL/GenBank/DDBJ databases">
        <title>Active sludge and wastewater microbial communities from Klosterneuburg, Austria.</title>
        <authorList>
            <person name="Wagner M."/>
        </authorList>
    </citation>
    <scope>NUCLEOTIDE SEQUENCE [LARGE SCALE GENOMIC DNA]</scope>
    <source>
        <strain evidence="3 5">Nm2</strain>
    </source>
</reference>
<dbReference type="AlphaFoldDB" id="A0A0F7KGL8"/>
<dbReference type="Proteomes" id="UP000324176">
    <property type="component" value="Unassembled WGS sequence"/>
</dbReference>
<name>A0A0F7KGL8_9PROT</name>
<evidence type="ECO:0000313" key="2">
    <source>
        <dbReference type="EMBL" id="AKH37977.1"/>
    </source>
</evidence>
<proteinExistence type="predicted"/>
<evidence type="ECO:0000313" key="5">
    <source>
        <dbReference type="Proteomes" id="UP000324176"/>
    </source>
</evidence>
<evidence type="ECO:0000256" key="1">
    <source>
        <dbReference type="SAM" id="SignalP"/>
    </source>
</evidence>
<dbReference type="EMBL" id="CP011451">
    <property type="protein sequence ID" value="AKH37977.1"/>
    <property type="molecule type" value="Genomic_DNA"/>
</dbReference>
<reference evidence="2 4" key="2">
    <citation type="journal article" date="2016" name="Genome Announc.">
        <title>Genome Sequence of Nitrosomonas communis Strain Nm2, a Mesophilic Ammonia-Oxidizing Bacterium Isolated from Mediterranean Soil.</title>
        <authorList>
            <person name="Kozlowski J.A."/>
            <person name="Kits K.D."/>
            <person name="Stein L.Y."/>
        </authorList>
    </citation>
    <scope>NUCLEOTIDE SEQUENCE [LARGE SCALE GENOMIC DNA]</scope>
    <source>
        <strain evidence="2 4">Nm2</strain>
    </source>
</reference>
<dbReference type="EMBL" id="VNHT01000008">
    <property type="protein sequence ID" value="TYP91576.1"/>
    <property type="molecule type" value="Genomic_DNA"/>
</dbReference>
<feature type="signal peptide" evidence="1">
    <location>
        <begin position="1"/>
        <end position="23"/>
    </location>
</feature>
<dbReference type="RefSeq" id="WP_046850044.1">
    <property type="nucleotide sequence ID" value="NZ_CBDIPD010000134.1"/>
</dbReference>
<dbReference type="PATRIC" id="fig|44574.3.peg.2287"/>
<evidence type="ECO:0008006" key="6">
    <source>
        <dbReference type="Google" id="ProtNLM"/>
    </source>
</evidence>
<feature type="chain" id="PRO_5035990340" description="Lipoprotein" evidence="1">
    <location>
        <begin position="24"/>
        <end position="200"/>
    </location>
</feature>
<evidence type="ECO:0000313" key="4">
    <source>
        <dbReference type="Proteomes" id="UP000034156"/>
    </source>
</evidence>
<dbReference type="OrthoDB" id="8558993at2"/>
<sequence>MIKKMVKLICLGAALVYLLSACSTTQKMSNSLRTPTEQLLISEAVMRSLSKRSESALPIPPGAIVKLDISGISMDKDFILGVVAGWLGQHGYTVEGSAENANYRINVVINSLGTELGNTFVGIPPIQASLIPISLPELAIYKAEYQTGYANFYFDIFELPSNRYIASSSPFIADTFFNAYTALFVFTYKSTDLVSPPPLR</sequence>
<dbReference type="KEGG" id="nco:AAW31_09365"/>
<keyword evidence="1" id="KW-0732">Signal</keyword>
<accession>A0A0F7KGL8</accession>